<comment type="caution">
    <text evidence="2">The sequence shown here is derived from an EMBL/GenBank/DDBJ whole genome shotgun (WGS) entry which is preliminary data.</text>
</comment>
<gene>
    <name evidence="2" type="ORF">DVR12_05845</name>
</gene>
<organism evidence="2 3">
    <name type="scientific">Chitinophaga silvatica</name>
    <dbReference type="NCBI Taxonomy" id="2282649"/>
    <lineage>
        <taxon>Bacteria</taxon>
        <taxon>Pseudomonadati</taxon>
        <taxon>Bacteroidota</taxon>
        <taxon>Chitinophagia</taxon>
        <taxon>Chitinophagales</taxon>
        <taxon>Chitinophagaceae</taxon>
        <taxon>Chitinophaga</taxon>
    </lineage>
</organism>
<protein>
    <recommendedName>
        <fullName evidence="1">PKD domain-containing protein</fullName>
    </recommendedName>
</protein>
<keyword evidence="3" id="KW-1185">Reference proteome</keyword>
<dbReference type="Proteomes" id="UP000260644">
    <property type="component" value="Unassembled WGS sequence"/>
</dbReference>
<proteinExistence type="predicted"/>
<name>A0A3E1YDZ2_9BACT</name>
<dbReference type="AlphaFoldDB" id="A0A3E1YDZ2"/>
<dbReference type="InterPro" id="IPR022409">
    <property type="entry name" value="PKD/Chitinase_dom"/>
</dbReference>
<dbReference type="EMBL" id="QPMM01000002">
    <property type="protein sequence ID" value="RFS24719.1"/>
    <property type="molecule type" value="Genomic_DNA"/>
</dbReference>
<dbReference type="SUPFAM" id="SSF49299">
    <property type="entry name" value="PKD domain"/>
    <property type="match status" value="2"/>
</dbReference>
<evidence type="ECO:0000313" key="3">
    <source>
        <dbReference type="Proteomes" id="UP000260644"/>
    </source>
</evidence>
<dbReference type="CDD" id="cd00146">
    <property type="entry name" value="PKD"/>
    <property type="match status" value="1"/>
</dbReference>
<dbReference type="InterPro" id="IPR035986">
    <property type="entry name" value="PKD_dom_sf"/>
</dbReference>
<sequence>MKKAIFILTILTAFYGCSKIPDGDLDFLQTEQAPSSSSLQFNVSNDNSGLVTITPNSAGASSYEINFGDGTTSTETVLAGKHTTHVYKEGVYAVKVTAKSLGGKKADTTAQLAVTFRAPESVVINANTDLHKVTVSATALYATGGFKVSFGETANETPTLIASGASLEHTYATAGTYTVKVEALSGGAATTVVTKDVTVYDPLTLPMTFELPTVNYAWGDFGGSSTSVIPNPYKTGINVSNTVGKIVKNAGETWAGNYIILSNPMDFTTTRVFKVKVYSWRVGMRVLLQLERSGDNTFMENLEVVTTKANQWETLTFDFSAIIKDNSKKLQNILFFLDNGTKGDGSNNYTLLFDDIELTN</sequence>
<feature type="domain" description="PKD" evidence="1">
    <location>
        <begin position="146"/>
        <end position="199"/>
    </location>
</feature>
<dbReference type="RefSeq" id="WP_116974572.1">
    <property type="nucleotide sequence ID" value="NZ_QPMM01000002.1"/>
</dbReference>
<dbReference type="InterPro" id="IPR000601">
    <property type="entry name" value="PKD_dom"/>
</dbReference>
<dbReference type="InterPro" id="IPR013783">
    <property type="entry name" value="Ig-like_fold"/>
</dbReference>
<accession>A0A3E1YDZ2</accession>
<evidence type="ECO:0000259" key="1">
    <source>
        <dbReference type="PROSITE" id="PS50093"/>
    </source>
</evidence>
<dbReference type="PROSITE" id="PS50093">
    <property type="entry name" value="PKD"/>
    <property type="match status" value="1"/>
</dbReference>
<dbReference type="Gene3D" id="2.60.40.10">
    <property type="entry name" value="Immunoglobulins"/>
    <property type="match status" value="2"/>
</dbReference>
<dbReference type="OrthoDB" id="5381604at2"/>
<dbReference type="PROSITE" id="PS51257">
    <property type="entry name" value="PROKAR_LIPOPROTEIN"/>
    <property type="match status" value="1"/>
</dbReference>
<evidence type="ECO:0000313" key="2">
    <source>
        <dbReference type="EMBL" id="RFS24719.1"/>
    </source>
</evidence>
<reference evidence="2 3" key="1">
    <citation type="submission" date="2018-07" db="EMBL/GenBank/DDBJ databases">
        <title>Chitinophaga K2CV101002-2 sp. nov., isolated from a monsoon evergreen broad-leaved forest soil.</title>
        <authorList>
            <person name="Lv Y."/>
        </authorList>
    </citation>
    <scope>NUCLEOTIDE SEQUENCE [LARGE SCALE GENOMIC DNA]</scope>
    <source>
        <strain evidence="2 3">GDMCC 1.1288</strain>
    </source>
</reference>
<dbReference type="SMART" id="SM00089">
    <property type="entry name" value="PKD"/>
    <property type="match status" value="2"/>
</dbReference>